<dbReference type="GO" id="GO:0007034">
    <property type="term" value="P:vacuolar transport"/>
    <property type="evidence" value="ECO:0007669"/>
    <property type="project" value="InterPro"/>
</dbReference>
<accession>A0AAD5TAS6</accession>
<proteinExistence type="predicted"/>
<sequence length="327" mass="36558">METIFGLFKKVTPEEQVKKWRQSIRTQERELDRQIRGIDTEEAKVKKIIQAAAKRNDVGACRTLAKEIVRSRKAKDRLYTSKAQLNSLQMQLQQQLATAKIAGSLKQSTDIMKLVNNLVKLPEIQQNMMEMGKEMMKVKEYRVNSFINIFKKAGIIGEMMDDAIDNLDEEGVEEEADAEVDNILNEITKGILVGAGKVGTAPLETSEPAAQIAVDEDDDDGMEQRLAALRADNNITYLIELGVDITFFTWKKFEIDVFGEDCELMGVEGISQDALMLEITAKPDKVDACVRCMAVLRSPIENYEETSGEEQAVRYSAAVDASQLPPG</sequence>
<protein>
    <submittedName>
        <fullName evidence="1">Charged multivesicular body protein 3</fullName>
    </submittedName>
</protein>
<keyword evidence="2" id="KW-1185">Reference proteome</keyword>
<dbReference type="Gene3D" id="6.10.140.1230">
    <property type="match status" value="1"/>
</dbReference>
<dbReference type="InterPro" id="IPR005024">
    <property type="entry name" value="Snf7_fam"/>
</dbReference>
<reference evidence="1" key="1">
    <citation type="submission" date="2020-05" db="EMBL/GenBank/DDBJ databases">
        <title>Phylogenomic resolution of chytrid fungi.</title>
        <authorList>
            <person name="Stajich J.E."/>
            <person name="Amses K."/>
            <person name="Simmons R."/>
            <person name="Seto K."/>
            <person name="Myers J."/>
            <person name="Bonds A."/>
            <person name="Quandt C.A."/>
            <person name="Barry K."/>
            <person name="Liu P."/>
            <person name="Grigoriev I."/>
            <person name="Longcore J.E."/>
            <person name="James T.Y."/>
        </authorList>
    </citation>
    <scope>NUCLEOTIDE SEQUENCE</scope>
    <source>
        <strain evidence="1">JEL0513</strain>
    </source>
</reference>
<organism evidence="1 2">
    <name type="scientific">Physocladia obscura</name>
    <dbReference type="NCBI Taxonomy" id="109957"/>
    <lineage>
        <taxon>Eukaryota</taxon>
        <taxon>Fungi</taxon>
        <taxon>Fungi incertae sedis</taxon>
        <taxon>Chytridiomycota</taxon>
        <taxon>Chytridiomycota incertae sedis</taxon>
        <taxon>Chytridiomycetes</taxon>
        <taxon>Chytridiales</taxon>
        <taxon>Chytriomycetaceae</taxon>
        <taxon>Physocladia</taxon>
    </lineage>
</organism>
<dbReference type="PANTHER" id="PTHR10476">
    <property type="entry name" value="CHARGED MULTIVESICULAR BODY PROTEIN"/>
    <property type="match status" value="1"/>
</dbReference>
<dbReference type="Pfam" id="PF03357">
    <property type="entry name" value="Snf7"/>
    <property type="match status" value="1"/>
</dbReference>
<gene>
    <name evidence="1" type="primary">CHMP3</name>
    <name evidence="1" type="ORF">HK100_012383</name>
</gene>
<comment type="caution">
    <text evidence="1">The sequence shown here is derived from an EMBL/GenBank/DDBJ whole genome shotgun (WGS) entry which is preliminary data.</text>
</comment>
<evidence type="ECO:0000313" key="1">
    <source>
        <dbReference type="EMBL" id="KAJ3138768.1"/>
    </source>
</evidence>
<dbReference type="Proteomes" id="UP001211907">
    <property type="component" value="Unassembled WGS sequence"/>
</dbReference>
<dbReference type="AlphaFoldDB" id="A0AAD5TAS6"/>
<dbReference type="EMBL" id="JADGJH010000088">
    <property type="protein sequence ID" value="KAJ3138768.1"/>
    <property type="molecule type" value="Genomic_DNA"/>
</dbReference>
<name>A0AAD5TAS6_9FUNG</name>
<feature type="non-terminal residue" evidence="1">
    <location>
        <position position="327"/>
    </location>
</feature>
<evidence type="ECO:0000313" key="2">
    <source>
        <dbReference type="Proteomes" id="UP001211907"/>
    </source>
</evidence>